<dbReference type="EMBL" id="CP069127">
    <property type="protein sequence ID" value="QRG66948.1"/>
    <property type="molecule type" value="Genomic_DNA"/>
</dbReference>
<feature type="compositionally biased region" description="Basic and acidic residues" evidence="1">
    <location>
        <begin position="90"/>
        <end position="115"/>
    </location>
</feature>
<organism evidence="2 3">
    <name type="scientific">Brevibacillus choshinensis</name>
    <dbReference type="NCBI Taxonomy" id="54911"/>
    <lineage>
        <taxon>Bacteria</taxon>
        <taxon>Bacillati</taxon>
        <taxon>Bacillota</taxon>
        <taxon>Bacilli</taxon>
        <taxon>Bacillales</taxon>
        <taxon>Paenibacillaceae</taxon>
        <taxon>Brevibacillus</taxon>
    </lineage>
</organism>
<sequence>MLTDAISKLKTEITESKNPYVQLVGQFLLQHLEQNPDDAACILKTDKSIMKSLDAMRKVAEKKKVGNMAVLSDDEGFAIVLNYFKAEEPAPADKKAEPGAEKQAEPVKPEQKASEDSEEDFDFDDLLQ</sequence>
<proteinExistence type="predicted"/>
<evidence type="ECO:0000313" key="2">
    <source>
        <dbReference type="EMBL" id="QRG66948.1"/>
    </source>
</evidence>
<evidence type="ECO:0000256" key="1">
    <source>
        <dbReference type="SAM" id="MobiDB-lite"/>
    </source>
</evidence>
<evidence type="ECO:0000313" key="3">
    <source>
        <dbReference type="Proteomes" id="UP000596248"/>
    </source>
</evidence>
<feature type="region of interest" description="Disordered" evidence="1">
    <location>
        <begin position="90"/>
        <end position="128"/>
    </location>
</feature>
<feature type="compositionally biased region" description="Acidic residues" evidence="1">
    <location>
        <begin position="116"/>
        <end position="128"/>
    </location>
</feature>
<name>A0ABX7FL30_BRECH</name>
<dbReference type="Proteomes" id="UP000596248">
    <property type="component" value="Chromosome"/>
</dbReference>
<protein>
    <submittedName>
        <fullName evidence="2">Uncharacterized protein</fullName>
    </submittedName>
</protein>
<accession>A0ABX7FL30</accession>
<reference evidence="2 3" key="1">
    <citation type="submission" date="2021-01" db="EMBL/GenBank/DDBJ databases">
        <title>Identification of strong promoters based on the transcriptome of Brevibacillus choshinensis.</title>
        <authorList>
            <person name="Yao D."/>
            <person name="Zhang K."/>
            <person name="Wu J."/>
        </authorList>
    </citation>
    <scope>NUCLEOTIDE SEQUENCE [LARGE SCALE GENOMIC DNA]</scope>
    <source>
        <strain evidence="2 3">HPD31-SP3</strain>
    </source>
</reference>
<dbReference type="RefSeq" id="WP_203354012.1">
    <property type="nucleotide sequence ID" value="NZ_CP069127.1"/>
</dbReference>
<gene>
    <name evidence="2" type="ORF">JNE38_26300</name>
</gene>
<keyword evidence="3" id="KW-1185">Reference proteome</keyword>